<dbReference type="Proteomes" id="UP000314294">
    <property type="component" value="Unassembled WGS sequence"/>
</dbReference>
<dbReference type="AlphaFoldDB" id="A0A4Z2E388"/>
<accession>A0A4Z2E388</accession>
<comment type="caution">
    <text evidence="1">The sequence shown here is derived from an EMBL/GenBank/DDBJ whole genome shotgun (WGS) entry which is preliminary data.</text>
</comment>
<dbReference type="PANTHER" id="PTHR10730:SF5">
    <property type="entry name" value="PROCOLLAGEN-LYSINE,2-OXOGLUTARATE 5-DIOXYGENASE 1"/>
    <property type="match status" value="1"/>
</dbReference>
<dbReference type="GO" id="GO:0008475">
    <property type="term" value="F:procollagen-lysine 5-dioxygenase activity"/>
    <property type="evidence" value="ECO:0007669"/>
    <property type="project" value="TreeGrafter"/>
</dbReference>
<reference evidence="1 2" key="1">
    <citation type="submission" date="2019-03" db="EMBL/GenBank/DDBJ databases">
        <title>First draft genome of Liparis tanakae, snailfish: a comprehensive survey of snailfish specific genes.</title>
        <authorList>
            <person name="Kim W."/>
            <person name="Song I."/>
            <person name="Jeong J.-H."/>
            <person name="Kim D."/>
            <person name="Kim S."/>
            <person name="Ryu S."/>
            <person name="Song J.Y."/>
            <person name="Lee S.K."/>
        </authorList>
    </citation>
    <scope>NUCLEOTIDE SEQUENCE [LARGE SCALE GENOMIC DNA]</scope>
    <source>
        <tissue evidence="1">Muscle</tissue>
    </source>
</reference>
<gene>
    <name evidence="1" type="primary">PLOD1_1</name>
    <name evidence="1" type="ORF">EYF80_066494</name>
</gene>
<sequence>MDTCRPAPRGLQVSTRLSLVLQLQINYLGNYIPNTWTFETGCTACHEHLRPLAALEERDYPLVVLALFIQRPAPFVSVFFERLLRIQYPKHRMKLFISNQEPHHQAQVRSFLEDHGDLYQGVRLLGPEEELDHAASRNLGW</sequence>
<dbReference type="InterPro" id="IPR050757">
    <property type="entry name" value="Collagen_mod_GT25"/>
</dbReference>
<name>A0A4Z2E388_9TELE</name>
<keyword evidence="1" id="KW-0560">Oxidoreductase</keyword>
<organism evidence="1 2">
    <name type="scientific">Liparis tanakae</name>
    <name type="common">Tanaka's snailfish</name>
    <dbReference type="NCBI Taxonomy" id="230148"/>
    <lineage>
        <taxon>Eukaryota</taxon>
        <taxon>Metazoa</taxon>
        <taxon>Chordata</taxon>
        <taxon>Craniata</taxon>
        <taxon>Vertebrata</taxon>
        <taxon>Euteleostomi</taxon>
        <taxon>Actinopterygii</taxon>
        <taxon>Neopterygii</taxon>
        <taxon>Teleostei</taxon>
        <taxon>Neoteleostei</taxon>
        <taxon>Acanthomorphata</taxon>
        <taxon>Eupercaria</taxon>
        <taxon>Perciformes</taxon>
        <taxon>Cottioidei</taxon>
        <taxon>Cottales</taxon>
        <taxon>Liparidae</taxon>
        <taxon>Liparis</taxon>
    </lineage>
</organism>
<keyword evidence="1" id="KW-0223">Dioxygenase</keyword>
<evidence type="ECO:0000313" key="2">
    <source>
        <dbReference type="Proteomes" id="UP000314294"/>
    </source>
</evidence>
<protein>
    <submittedName>
        <fullName evidence="1">Procollagen-lysine,2-oxoglutarate 5-dioxygenase 1</fullName>
    </submittedName>
</protein>
<dbReference type="GO" id="GO:0005783">
    <property type="term" value="C:endoplasmic reticulum"/>
    <property type="evidence" value="ECO:0007669"/>
    <property type="project" value="TreeGrafter"/>
</dbReference>
<proteinExistence type="predicted"/>
<dbReference type="PANTHER" id="PTHR10730">
    <property type="entry name" value="PROCOLLAGEN-LYSINE,2-OXOGLUTARATE 5-DIOXYGENASE/GLYCOSYLTRANSFERASE 25 FAMILY MEMBER"/>
    <property type="match status" value="1"/>
</dbReference>
<evidence type="ECO:0000313" key="1">
    <source>
        <dbReference type="EMBL" id="TNN23386.1"/>
    </source>
</evidence>
<dbReference type="EMBL" id="SRLO01018662">
    <property type="protein sequence ID" value="TNN23386.1"/>
    <property type="molecule type" value="Genomic_DNA"/>
</dbReference>
<keyword evidence="2" id="KW-1185">Reference proteome</keyword>